<dbReference type="HAMAP" id="MF_00329">
    <property type="entry name" value="Ribosomal_eL18"/>
    <property type="match status" value="1"/>
</dbReference>
<gene>
    <name evidence="4" type="primary">rpl18e</name>
    <name evidence="6" type="ordered locus">Cmaq_0723</name>
</gene>
<dbReference type="PANTHER" id="PTHR10934:SF2">
    <property type="entry name" value="LARGE RIBOSOMAL SUBUNIT PROTEIN EL18"/>
    <property type="match status" value="1"/>
</dbReference>
<evidence type="ECO:0000256" key="3">
    <source>
        <dbReference type="ARBA" id="ARBA00023274"/>
    </source>
</evidence>
<dbReference type="EMBL" id="CP000852">
    <property type="protein sequence ID" value="ABW01559.1"/>
    <property type="molecule type" value="Genomic_DNA"/>
</dbReference>
<dbReference type="eggNOG" id="arCOG00780">
    <property type="taxonomic scope" value="Archaea"/>
</dbReference>
<keyword evidence="2 4" id="KW-0689">Ribosomal protein</keyword>
<dbReference type="GO" id="GO:0003723">
    <property type="term" value="F:RNA binding"/>
    <property type="evidence" value="ECO:0007669"/>
    <property type="project" value="TreeGrafter"/>
</dbReference>
<dbReference type="InterPro" id="IPR036227">
    <property type="entry name" value="Ribosomal_uL15/eL18_sf"/>
</dbReference>
<dbReference type="KEGG" id="cma:Cmaq_0723"/>
<dbReference type="InterPro" id="IPR021131">
    <property type="entry name" value="Ribosomal_uL15/eL18"/>
</dbReference>
<dbReference type="GO" id="GO:0006412">
    <property type="term" value="P:translation"/>
    <property type="evidence" value="ECO:0007669"/>
    <property type="project" value="UniProtKB-UniRule"/>
</dbReference>
<dbReference type="Gene3D" id="3.100.10.10">
    <property type="match status" value="1"/>
</dbReference>
<sequence>MELKSTNQYLRMTVRFLEKAHRQYNAALWATVADILSKPRRSRVTVNVGKLNRLLNDGDVVVVPGKVLGDGELSKKVTVAAWAFSKTAIDKIKAAGGEALSIPELVRRMPKPSGVKIIT</sequence>
<name>A8MCQ3_CALMQ</name>
<dbReference type="HOGENOM" id="CLU_146465_0_0_2"/>
<keyword evidence="7" id="KW-1185">Reference proteome</keyword>
<organism evidence="6 7">
    <name type="scientific">Caldivirga maquilingensis (strain ATCC 700844 / DSM 13496 / JCM 10307 / IC-167)</name>
    <dbReference type="NCBI Taxonomy" id="397948"/>
    <lineage>
        <taxon>Archaea</taxon>
        <taxon>Thermoproteota</taxon>
        <taxon>Thermoprotei</taxon>
        <taxon>Thermoproteales</taxon>
        <taxon>Thermoproteaceae</taxon>
        <taxon>Caldivirga</taxon>
    </lineage>
</organism>
<dbReference type="NCBIfam" id="NF003079">
    <property type="entry name" value="PRK04005.1"/>
    <property type="match status" value="1"/>
</dbReference>
<dbReference type="GeneID" id="5710471"/>
<dbReference type="AlphaFoldDB" id="A8MCQ3"/>
<reference evidence="6 7" key="1">
    <citation type="submission" date="2007-10" db="EMBL/GenBank/DDBJ databases">
        <title>Complete sequence of Caldivirga maquilingensis IC-167.</title>
        <authorList>
            <consortium name="US DOE Joint Genome Institute"/>
            <person name="Copeland A."/>
            <person name="Lucas S."/>
            <person name="Lapidus A."/>
            <person name="Barry K."/>
            <person name="Glavina del Rio T."/>
            <person name="Dalin E."/>
            <person name="Tice H."/>
            <person name="Pitluck S."/>
            <person name="Saunders E."/>
            <person name="Brettin T."/>
            <person name="Bruce D."/>
            <person name="Detter J.C."/>
            <person name="Han C."/>
            <person name="Schmutz J."/>
            <person name="Larimer F."/>
            <person name="Land M."/>
            <person name="Hauser L."/>
            <person name="Kyrpides N."/>
            <person name="Ivanova N."/>
            <person name="Biddle J.F."/>
            <person name="Zhang Z."/>
            <person name="Fitz-Gibbon S.T."/>
            <person name="Lowe T.M."/>
            <person name="Saltikov C."/>
            <person name="House C.H."/>
            <person name="Richardson P."/>
        </authorList>
    </citation>
    <scope>NUCLEOTIDE SEQUENCE [LARGE SCALE GENOMIC DNA]</scope>
    <source>
        <strain evidence="7">ATCC 700844 / DSM 13496 / JCM 10307 / IC-167</strain>
    </source>
</reference>
<evidence type="ECO:0000256" key="2">
    <source>
        <dbReference type="ARBA" id="ARBA00022980"/>
    </source>
</evidence>
<comment type="similarity">
    <text evidence="1 4">Belongs to the eukaryotic ribosomal protein eL18 family.</text>
</comment>
<evidence type="ECO:0000259" key="5">
    <source>
        <dbReference type="Pfam" id="PF17135"/>
    </source>
</evidence>
<dbReference type="PANTHER" id="PTHR10934">
    <property type="entry name" value="60S RIBOSOMAL PROTEIN L18"/>
    <property type="match status" value="1"/>
</dbReference>
<dbReference type="Pfam" id="PF17135">
    <property type="entry name" value="Ribosomal_L18"/>
    <property type="match status" value="1"/>
</dbReference>
<keyword evidence="3 4" id="KW-0687">Ribonucleoprotein</keyword>
<evidence type="ECO:0000256" key="1">
    <source>
        <dbReference type="ARBA" id="ARBA00006815"/>
    </source>
</evidence>
<dbReference type="SUPFAM" id="SSF52080">
    <property type="entry name" value="Ribosomal proteins L15p and L18e"/>
    <property type="match status" value="1"/>
</dbReference>
<feature type="domain" description="Large ribosomal subunit protein uL15/eL18" evidence="5">
    <location>
        <begin position="2"/>
        <end position="115"/>
    </location>
</feature>
<protein>
    <recommendedName>
        <fullName evidence="4">Large ribosomal subunit protein eL18</fullName>
    </recommendedName>
</protein>
<dbReference type="RefSeq" id="WP_012185779.1">
    <property type="nucleotide sequence ID" value="NC_009954.1"/>
</dbReference>
<dbReference type="GO" id="GO:0022625">
    <property type="term" value="C:cytosolic large ribosomal subunit"/>
    <property type="evidence" value="ECO:0007669"/>
    <property type="project" value="TreeGrafter"/>
</dbReference>
<dbReference type="InterPro" id="IPR000039">
    <property type="entry name" value="Ribosomal_eL18"/>
</dbReference>
<dbReference type="STRING" id="397948.Cmaq_0723"/>
<evidence type="ECO:0000256" key="4">
    <source>
        <dbReference type="HAMAP-Rule" id="MF_00329"/>
    </source>
</evidence>
<dbReference type="Proteomes" id="UP000001137">
    <property type="component" value="Chromosome"/>
</dbReference>
<evidence type="ECO:0000313" key="6">
    <source>
        <dbReference type="EMBL" id="ABW01559.1"/>
    </source>
</evidence>
<evidence type="ECO:0000313" key="7">
    <source>
        <dbReference type="Proteomes" id="UP000001137"/>
    </source>
</evidence>
<dbReference type="PROSITE" id="PS00475">
    <property type="entry name" value="RIBOSOMAL_L15"/>
    <property type="match status" value="1"/>
</dbReference>
<dbReference type="GO" id="GO:0003735">
    <property type="term" value="F:structural constituent of ribosome"/>
    <property type="evidence" value="ECO:0007669"/>
    <property type="project" value="InterPro"/>
</dbReference>
<proteinExistence type="inferred from homology"/>
<dbReference type="InterPro" id="IPR022947">
    <property type="entry name" value="Ribosomal_eL18_arc"/>
</dbReference>
<dbReference type="InterPro" id="IPR001196">
    <property type="entry name" value="Ribosomal_uL15_CS"/>
</dbReference>
<accession>A8MCQ3</accession>